<evidence type="ECO:0000259" key="3">
    <source>
        <dbReference type="Pfam" id="PF25278"/>
    </source>
</evidence>
<dbReference type="Pfam" id="PF25278">
    <property type="entry name" value="DUF7872"/>
    <property type="match status" value="1"/>
</dbReference>
<protein>
    <recommendedName>
        <fullName evidence="3">DUF7872 domain-containing protein</fullName>
    </recommendedName>
</protein>
<comment type="caution">
    <text evidence="4">The sequence shown here is derived from an EMBL/GenBank/DDBJ whole genome shotgun (WGS) entry which is preliminary data.</text>
</comment>
<organism evidence="4 6">
    <name type="scientific">Puccinia graminis f. sp. tritici</name>
    <dbReference type="NCBI Taxonomy" id="56615"/>
    <lineage>
        <taxon>Eukaryota</taxon>
        <taxon>Fungi</taxon>
        <taxon>Dikarya</taxon>
        <taxon>Basidiomycota</taxon>
        <taxon>Pucciniomycotina</taxon>
        <taxon>Pucciniomycetes</taxon>
        <taxon>Pucciniales</taxon>
        <taxon>Pucciniaceae</taxon>
        <taxon>Puccinia</taxon>
    </lineage>
</organism>
<dbReference type="PANTHER" id="PTHR33339:SF1">
    <property type="entry name" value="LYSM DOMAIN-CONTAINING PROTEIN"/>
    <property type="match status" value="1"/>
</dbReference>
<feature type="transmembrane region" description="Helical" evidence="2">
    <location>
        <begin position="205"/>
        <end position="225"/>
    </location>
</feature>
<dbReference type="Proteomes" id="UP000325313">
    <property type="component" value="Unassembled WGS sequence"/>
</dbReference>
<dbReference type="EMBL" id="VDEP01000440">
    <property type="protein sequence ID" value="KAA1082006.1"/>
    <property type="molecule type" value="Genomic_DNA"/>
</dbReference>
<feature type="compositionally biased region" description="Polar residues" evidence="1">
    <location>
        <begin position="44"/>
        <end position="64"/>
    </location>
</feature>
<reference evidence="6 7" key="1">
    <citation type="submission" date="2019-05" db="EMBL/GenBank/DDBJ databases">
        <title>Emergence of the Ug99 lineage of the wheat stem rust pathogen through somatic hybridization.</title>
        <authorList>
            <person name="Li F."/>
            <person name="Upadhyaya N.M."/>
            <person name="Sperschneider J."/>
            <person name="Matny O."/>
            <person name="Nguyen-Phuc H."/>
            <person name="Mago R."/>
            <person name="Raley C."/>
            <person name="Miller M.E."/>
            <person name="Silverstein K.A.T."/>
            <person name="Henningsen E."/>
            <person name="Hirsch C.D."/>
            <person name="Visser B."/>
            <person name="Pretorius Z.A."/>
            <person name="Steffenson B.J."/>
            <person name="Schwessinger B."/>
            <person name="Dodds P.N."/>
            <person name="Figueroa M."/>
        </authorList>
    </citation>
    <scope>NUCLEOTIDE SEQUENCE [LARGE SCALE GENOMIC DNA]</scope>
    <source>
        <strain evidence="4">21-0</strain>
        <strain evidence="5 7">Ug99</strain>
    </source>
</reference>
<evidence type="ECO:0000313" key="6">
    <source>
        <dbReference type="Proteomes" id="UP000324748"/>
    </source>
</evidence>
<dbReference type="EMBL" id="VSWC01000196">
    <property type="protein sequence ID" value="KAA1066387.1"/>
    <property type="molecule type" value="Genomic_DNA"/>
</dbReference>
<accession>A0A5B0LN90</accession>
<dbReference type="AlphaFoldDB" id="A0A5B0LN90"/>
<sequence length="455" mass="50089">MINKTGLGLAIVILSYLLGSTIGRPLLSLLPNASLNQTASLNVQHSLSSPSGTNNTTQNDTATHNDCLKRRLSPELWTDLKMNEYLETYPHGEILSLKQYANRVGANNFNLEIGSVCRVDQLCNGVSGKDWYALVAAQRWSTRMNQAFDAVAFASTIAMEISQAMTFDFVPPPTHALQYASTTISAIFWVILAMPGVWFGPIGKYYYRAVLSVFYATTAIIRPMLNLKYPVASHAFTQWSDVGLLLTEVKKNVQGALLNMTTEVNTSGISTPTGLRGLNLDGQLFSQATDGAESKMQEQFDQAYKLQTLSHLWNLQNVFITRGSDPCNGNGENGSWSDRGYLSYCTPDGVMMNIVRAKGNKVRTKLFGGEKALTKHGLTIELLTTTAWECQKKVGRVVGPTAWQNATEPDVSPLFSQQCMFTLPICDLTREDIRKARDEGAGTVRACRKFGNVPI</sequence>
<evidence type="ECO:0000256" key="2">
    <source>
        <dbReference type="SAM" id="Phobius"/>
    </source>
</evidence>
<dbReference type="InterPro" id="IPR057194">
    <property type="entry name" value="DUF7872"/>
</dbReference>
<feature type="transmembrane region" description="Helical" evidence="2">
    <location>
        <begin position="176"/>
        <end position="198"/>
    </location>
</feature>
<feature type="domain" description="DUF7872" evidence="3">
    <location>
        <begin position="233"/>
        <end position="455"/>
    </location>
</feature>
<evidence type="ECO:0000313" key="5">
    <source>
        <dbReference type="EMBL" id="KAA1082006.1"/>
    </source>
</evidence>
<name>A0A5B0LN90_PUCGR</name>
<evidence type="ECO:0000256" key="1">
    <source>
        <dbReference type="SAM" id="MobiDB-lite"/>
    </source>
</evidence>
<proteinExistence type="predicted"/>
<gene>
    <name evidence="4" type="ORF">PGT21_029636</name>
    <name evidence="5" type="ORF">PGTUg99_032435</name>
</gene>
<keyword evidence="6" id="KW-1185">Reference proteome</keyword>
<keyword evidence="2" id="KW-0472">Membrane</keyword>
<evidence type="ECO:0000313" key="7">
    <source>
        <dbReference type="Proteomes" id="UP000325313"/>
    </source>
</evidence>
<keyword evidence="2" id="KW-0812">Transmembrane</keyword>
<evidence type="ECO:0000313" key="4">
    <source>
        <dbReference type="EMBL" id="KAA1066387.1"/>
    </source>
</evidence>
<dbReference type="OrthoDB" id="2498101at2759"/>
<keyword evidence="2" id="KW-1133">Transmembrane helix</keyword>
<dbReference type="PANTHER" id="PTHR33339">
    <property type="entry name" value="LYSM DOMAIN-CONTAINING PROTEIN"/>
    <property type="match status" value="1"/>
</dbReference>
<dbReference type="Proteomes" id="UP000324748">
    <property type="component" value="Unassembled WGS sequence"/>
</dbReference>
<feature type="region of interest" description="Disordered" evidence="1">
    <location>
        <begin position="44"/>
        <end position="65"/>
    </location>
</feature>